<dbReference type="InterPro" id="IPR000847">
    <property type="entry name" value="LysR_HTH_N"/>
</dbReference>
<name>A0ABX0L2W4_9NEIS</name>
<proteinExistence type="inferred from homology"/>
<dbReference type="InterPro" id="IPR058163">
    <property type="entry name" value="LysR-type_TF_proteobact-type"/>
</dbReference>
<organism evidence="6 7">
    <name type="scientific">Chromobacterium fluminis</name>
    <dbReference type="NCBI Taxonomy" id="3044269"/>
    <lineage>
        <taxon>Bacteria</taxon>
        <taxon>Pseudomonadati</taxon>
        <taxon>Pseudomonadota</taxon>
        <taxon>Betaproteobacteria</taxon>
        <taxon>Neisseriales</taxon>
        <taxon>Chromobacteriaceae</taxon>
        <taxon>Chromobacterium</taxon>
    </lineage>
</organism>
<dbReference type="Pfam" id="PF00126">
    <property type="entry name" value="HTH_1"/>
    <property type="match status" value="1"/>
</dbReference>
<dbReference type="EMBL" id="JAAOMA010000008">
    <property type="protein sequence ID" value="NHR05150.1"/>
    <property type="molecule type" value="Genomic_DNA"/>
</dbReference>
<comment type="similarity">
    <text evidence="1">Belongs to the LysR transcriptional regulatory family.</text>
</comment>
<comment type="caution">
    <text evidence="6">The sequence shown here is derived from an EMBL/GenBank/DDBJ whole genome shotgun (WGS) entry which is preliminary data.</text>
</comment>
<dbReference type="RefSeq" id="WP_166451526.1">
    <property type="nucleotide sequence ID" value="NZ_JAAOMA010000008.1"/>
</dbReference>
<evidence type="ECO:0000256" key="2">
    <source>
        <dbReference type="ARBA" id="ARBA00023015"/>
    </source>
</evidence>
<accession>A0ABX0L2W4</accession>
<dbReference type="PROSITE" id="PS50931">
    <property type="entry name" value="HTH_LYSR"/>
    <property type="match status" value="1"/>
</dbReference>
<dbReference type="NCBIfam" id="NF008352">
    <property type="entry name" value="PRK11139.1"/>
    <property type="match status" value="1"/>
</dbReference>
<evidence type="ECO:0000313" key="7">
    <source>
        <dbReference type="Proteomes" id="UP001515641"/>
    </source>
</evidence>
<dbReference type="Gene3D" id="3.40.190.10">
    <property type="entry name" value="Periplasmic binding protein-like II"/>
    <property type="match status" value="2"/>
</dbReference>
<dbReference type="PANTHER" id="PTHR30537">
    <property type="entry name" value="HTH-TYPE TRANSCRIPTIONAL REGULATOR"/>
    <property type="match status" value="1"/>
</dbReference>
<protein>
    <submittedName>
        <fullName evidence="6">Transcriptional regulator GcvA</fullName>
    </submittedName>
</protein>
<dbReference type="CDD" id="cd08432">
    <property type="entry name" value="PBP2_GcdR_TrpI_HvrB_AmpR_like"/>
    <property type="match status" value="1"/>
</dbReference>
<evidence type="ECO:0000256" key="1">
    <source>
        <dbReference type="ARBA" id="ARBA00009437"/>
    </source>
</evidence>
<keyword evidence="3" id="KW-0238">DNA-binding</keyword>
<evidence type="ECO:0000256" key="3">
    <source>
        <dbReference type="ARBA" id="ARBA00023125"/>
    </source>
</evidence>
<keyword evidence="7" id="KW-1185">Reference proteome</keyword>
<dbReference type="InterPro" id="IPR005119">
    <property type="entry name" value="LysR_subst-bd"/>
</dbReference>
<feature type="domain" description="HTH lysR-type" evidence="5">
    <location>
        <begin position="6"/>
        <end position="63"/>
    </location>
</feature>
<dbReference type="InterPro" id="IPR036388">
    <property type="entry name" value="WH-like_DNA-bd_sf"/>
</dbReference>
<dbReference type="SUPFAM" id="SSF53850">
    <property type="entry name" value="Periplasmic binding protein-like II"/>
    <property type="match status" value="1"/>
</dbReference>
<evidence type="ECO:0000256" key="4">
    <source>
        <dbReference type="ARBA" id="ARBA00023163"/>
    </source>
</evidence>
<dbReference type="Pfam" id="PF03466">
    <property type="entry name" value="LysR_substrate"/>
    <property type="match status" value="1"/>
</dbReference>
<dbReference type="SUPFAM" id="SSF46785">
    <property type="entry name" value="Winged helix' DNA-binding domain"/>
    <property type="match status" value="1"/>
</dbReference>
<dbReference type="InterPro" id="IPR036390">
    <property type="entry name" value="WH_DNA-bd_sf"/>
</dbReference>
<gene>
    <name evidence="6" type="primary">gcvA</name>
    <name evidence="6" type="ORF">HA052_08050</name>
</gene>
<reference evidence="6 7" key="1">
    <citation type="submission" date="2020-03" db="EMBL/GenBank/DDBJ databases">
        <title>Draft genome sequence of environmentally isolated cultures.</title>
        <authorList>
            <person name="Wilson H.S."/>
            <person name="De Leon M.E."/>
        </authorList>
    </citation>
    <scope>NUCLEOTIDE SEQUENCE [LARGE SCALE GENOMIC DNA]</scope>
    <source>
        <strain evidence="6 7">HSC-31F16</strain>
    </source>
</reference>
<dbReference type="PRINTS" id="PR00039">
    <property type="entry name" value="HTHLYSR"/>
</dbReference>
<sequence>MYQRLPPLHALKVFESAARHMSFTRAAEELFVTKAAISHQIKQLEQFLNQPLFERQNNRLKLTMAGEHYLPRIREIFRTLQQATDRLMLQTTPALNIHVPRLFGSKWLIPRLYRFLKRHPALPVEIHAEPAAECMAADIVISTGPPWPPRFHTEPFVSTAFFPVCSPALARDLRQPQDLARCTLLHEQQRHAGTGWRQWLDQARLKLDLNAQPSLSFSDESMLLQAAIDGQGVALGQALCVEYDLLAGRLARPLHGDAPFSQAYYLSASQHENSQPAVLTLRDWLFEEATVGAPAFQAAGS</sequence>
<keyword evidence="2" id="KW-0805">Transcription regulation</keyword>
<dbReference type="Proteomes" id="UP001515641">
    <property type="component" value="Unassembled WGS sequence"/>
</dbReference>
<dbReference type="Gene3D" id="1.10.10.10">
    <property type="entry name" value="Winged helix-like DNA-binding domain superfamily/Winged helix DNA-binding domain"/>
    <property type="match status" value="1"/>
</dbReference>
<keyword evidence="4" id="KW-0804">Transcription</keyword>
<evidence type="ECO:0000313" key="6">
    <source>
        <dbReference type="EMBL" id="NHR05150.1"/>
    </source>
</evidence>
<evidence type="ECO:0000259" key="5">
    <source>
        <dbReference type="PROSITE" id="PS50931"/>
    </source>
</evidence>
<dbReference type="PANTHER" id="PTHR30537:SF26">
    <property type="entry name" value="GLYCINE CLEAVAGE SYSTEM TRANSCRIPTIONAL ACTIVATOR"/>
    <property type="match status" value="1"/>
</dbReference>